<proteinExistence type="inferred from homology"/>
<evidence type="ECO:0000313" key="5">
    <source>
        <dbReference type="Proteomes" id="UP000467700"/>
    </source>
</evidence>
<dbReference type="EMBL" id="CACVBS010000078">
    <property type="protein sequence ID" value="CAA7269359.1"/>
    <property type="molecule type" value="Genomic_DNA"/>
</dbReference>
<dbReference type="InterPro" id="IPR036457">
    <property type="entry name" value="PPM-type-like_dom_sf"/>
</dbReference>
<dbReference type="AlphaFoldDB" id="A0A8S0VTZ5"/>
<comment type="cofactor">
    <cofactor evidence="1">
        <name>Mn(2+)</name>
        <dbReference type="ChEBI" id="CHEBI:29035"/>
    </cofactor>
</comment>
<feature type="region of interest" description="Disordered" evidence="2">
    <location>
        <begin position="13"/>
        <end position="65"/>
    </location>
</feature>
<comment type="caution">
    <text evidence="4">The sequence shown here is derived from an EMBL/GenBank/DDBJ whole genome shotgun (WGS) entry which is preliminary data.</text>
</comment>
<name>A0A8S0VTZ5_CYCAE</name>
<feature type="compositionally biased region" description="Polar residues" evidence="2">
    <location>
        <begin position="45"/>
        <end position="60"/>
    </location>
</feature>
<feature type="region of interest" description="Disordered" evidence="2">
    <location>
        <begin position="305"/>
        <end position="389"/>
    </location>
</feature>
<comment type="similarity">
    <text evidence="1">Belongs to the PP2C family.</text>
</comment>
<keyword evidence="1" id="KW-0904">Protein phosphatase</keyword>
<feature type="region of interest" description="Disordered" evidence="2">
    <location>
        <begin position="206"/>
        <end position="244"/>
    </location>
</feature>
<feature type="compositionally biased region" description="Low complexity" evidence="2">
    <location>
        <begin position="13"/>
        <end position="37"/>
    </location>
</feature>
<dbReference type="GO" id="GO:0046872">
    <property type="term" value="F:metal ion binding"/>
    <property type="evidence" value="ECO:0007669"/>
    <property type="project" value="UniProtKB-UniRule"/>
</dbReference>
<keyword evidence="1" id="KW-0464">Manganese</keyword>
<comment type="cofactor">
    <cofactor evidence="1">
        <name>Mg(2+)</name>
        <dbReference type="ChEBI" id="CHEBI:18420"/>
    </cofactor>
</comment>
<feature type="compositionally biased region" description="Low complexity" evidence="2">
    <location>
        <begin position="211"/>
        <end position="226"/>
    </location>
</feature>
<evidence type="ECO:0000259" key="3">
    <source>
        <dbReference type="PROSITE" id="PS51746"/>
    </source>
</evidence>
<feature type="compositionally biased region" description="Low complexity" evidence="2">
    <location>
        <begin position="670"/>
        <end position="680"/>
    </location>
</feature>
<evidence type="ECO:0000313" key="4">
    <source>
        <dbReference type="EMBL" id="CAA7269359.1"/>
    </source>
</evidence>
<feature type="domain" description="PPM-type phosphatase" evidence="3">
    <location>
        <begin position="137"/>
        <end position="664"/>
    </location>
</feature>
<reference evidence="4 5" key="1">
    <citation type="submission" date="2020-01" db="EMBL/GenBank/DDBJ databases">
        <authorList>
            <person name="Gupta K D."/>
        </authorList>
    </citation>
    <scope>NUCLEOTIDE SEQUENCE [LARGE SCALE GENOMIC DNA]</scope>
</reference>
<evidence type="ECO:0000256" key="2">
    <source>
        <dbReference type="SAM" id="MobiDB-lite"/>
    </source>
</evidence>
<comment type="catalytic activity">
    <reaction evidence="1">
        <text>O-phospho-L-seryl-[protein] + H2O = L-seryl-[protein] + phosphate</text>
        <dbReference type="Rhea" id="RHEA:20629"/>
        <dbReference type="Rhea" id="RHEA-COMP:9863"/>
        <dbReference type="Rhea" id="RHEA-COMP:11604"/>
        <dbReference type="ChEBI" id="CHEBI:15377"/>
        <dbReference type="ChEBI" id="CHEBI:29999"/>
        <dbReference type="ChEBI" id="CHEBI:43474"/>
        <dbReference type="ChEBI" id="CHEBI:83421"/>
        <dbReference type="EC" id="3.1.3.16"/>
    </reaction>
</comment>
<protein>
    <recommendedName>
        <fullName evidence="1">Protein phosphatase</fullName>
        <ecNumber evidence="1">3.1.3.16</ecNumber>
    </recommendedName>
</protein>
<accession>A0A8S0VTZ5</accession>
<dbReference type="SMART" id="SM00332">
    <property type="entry name" value="PP2Cc"/>
    <property type="match status" value="1"/>
</dbReference>
<dbReference type="Gene3D" id="3.60.40.10">
    <property type="entry name" value="PPM-type phosphatase domain"/>
    <property type="match status" value="1"/>
</dbReference>
<feature type="compositionally biased region" description="Low complexity" evidence="2">
    <location>
        <begin position="597"/>
        <end position="625"/>
    </location>
</feature>
<dbReference type="PANTHER" id="PTHR12320">
    <property type="entry name" value="PROTEIN PHOSPHATASE 2C"/>
    <property type="match status" value="1"/>
</dbReference>
<feature type="compositionally biased region" description="Low complexity" evidence="2">
    <location>
        <begin position="133"/>
        <end position="143"/>
    </location>
</feature>
<sequence length="697" mass="74339">MKRLQLYGALPRVRSSSISSLAVSTPSSSSRPILSAPPRIPSEAPKQSQHSQLALTQPNSGLHPTLLPCTPPITPTFNPMPPQATSSLSAHVTEAPRAAKRQRLQYQLDVGAYGIPKHRSNHPHSRTFHTRSHTPSSSTYPHTSLSVQVGEDAYFVRDNAMGIADGVGGWARTHPQSSQHPTPSALFSRRLMHFCSAEIEALSTSDPAIFTSAPDPASPRSRPPTTQFSFQHHLKPRPAPPPSHDAYTFSELEDSLHSSLEELSEGIDVLQILERAYDSTVKAHLAPSAPTPVPLTTGSSTALLAVLDHPPPPTLHPHPLLQSPEPPHKNYAAGSIHVSPIEAQPTPQPSAALSQPQAPNSSSAIPPDSEPAPSISRKSDAACAPDAEADPNSYDAVIRIAHLGDCMGMLVRDDRIVWRSDEMWWGYNHPLQLGPPSTPLTDPTEPLQLPVKPHTFTLPVCADDILILASDGLSDNLWDEDVLDEVLKFRKQDGWGFSSSGSSLFSSSGSLSNAFASLNIDPRSEKLSHDTHILRRKAFAGMLSEALCSRAKRVSEMRPPPRRRPSLSSSSSPTSSSSLKFSVIPEEPQPSSNAKPSVSLVTSDDDSSSPSSESSPSSGSTLRSSANEDPADPAEIPFARRARLAGRSFRGGKHDDISVIVAVVSPLPSVPSAPAAGSIATPAGPANGHAKEARSAL</sequence>
<dbReference type="SUPFAM" id="SSF81606">
    <property type="entry name" value="PP2C-like"/>
    <property type="match status" value="1"/>
</dbReference>
<keyword evidence="1" id="KW-0460">Magnesium</keyword>
<keyword evidence="1" id="KW-0479">Metal-binding</keyword>
<dbReference type="InterPro" id="IPR039123">
    <property type="entry name" value="PPTC7"/>
</dbReference>
<dbReference type="PROSITE" id="PS51746">
    <property type="entry name" value="PPM_2"/>
    <property type="match status" value="1"/>
</dbReference>
<feature type="compositionally biased region" description="Low complexity" evidence="2">
    <location>
        <begin position="566"/>
        <end position="578"/>
    </location>
</feature>
<dbReference type="GO" id="GO:0004722">
    <property type="term" value="F:protein serine/threonine phosphatase activity"/>
    <property type="evidence" value="ECO:0007669"/>
    <property type="project" value="UniProtKB-EC"/>
</dbReference>
<feature type="compositionally biased region" description="Polar residues" evidence="2">
    <location>
        <begin position="349"/>
        <end position="364"/>
    </location>
</feature>
<dbReference type="Proteomes" id="UP000467700">
    <property type="component" value="Unassembled WGS sequence"/>
</dbReference>
<comment type="catalytic activity">
    <reaction evidence="1">
        <text>O-phospho-L-threonyl-[protein] + H2O = L-threonyl-[protein] + phosphate</text>
        <dbReference type="Rhea" id="RHEA:47004"/>
        <dbReference type="Rhea" id="RHEA-COMP:11060"/>
        <dbReference type="Rhea" id="RHEA-COMP:11605"/>
        <dbReference type="ChEBI" id="CHEBI:15377"/>
        <dbReference type="ChEBI" id="CHEBI:30013"/>
        <dbReference type="ChEBI" id="CHEBI:43474"/>
        <dbReference type="ChEBI" id="CHEBI:61977"/>
        <dbReference type="EC" id="3.1.3.16"/>
    </reaction>
</comment>
<evidence type="ECO:0000256" key="1">
    <source>
        <dbReference type="RuleBase" id="RU366020"/>
    </source>
</evidence>
<keyword evidence="5" id="KW-1185">Reference proteome</keyword>
<dbReference type="EC" id="3.1.3.16" evidence="1"/>
<dbReference type="InterPro" id="IPR001932">
    <property type="entry name" value="PPM-type_phosphatase-like_dom"/>
</dbReference>
<gene>
    <name evidence="4" type="ORF">AAE3_LOCUS11595</name>
</gene>
<dbReference type="PANTHER" id="PTHR12320:SF84">
    <property type="entry name" value="PROTEIN PHOSPHATASE"/>
    <property type="match status" value="1"/>
</dbReference>
<dbReference type="OrthoDB" id="60843at2759"/>
<keyword evidence="1" id="KW-0378">Hydrolase</keyword>
<organism evidence="4 5">
    <name type="scientific">Cyclocybe aegerita</name>
    <name type="common">Black poplar mushroom</name>
    <name type="synonym">Agrocybe aegerita</name>
    <dbReference type="NCBI Taxonomy" id="1973307"/>
    <lineage>
        <taxon>Eukaryota</taxon>
        <taxon>Fungi</taxon>
        <taxon>Dikarya</taxon>
        <taxon>Basidiomycota</taxon>
        <taxon>Agaricomycotina</taxon>
        <taxon>Agaricomycetes</taxon>
        <taxon>Agaricomycetidae</taxon>
        <taxon>Agaricales</taxon>
        <taxon>Agaricineae</taxon>
        <taxon>Bolbitiaceae</taxon>
        <taxon>Cyclocybe</taxon>
    </lineage>
</organism>
<feature type="region of interest" description="Disordered" evidence="2">
    <location>
        <begin position="117"/>
        <end position="143"/>
    </location>
</feature>
<feature type="region of interest" description="Disordered" evidence="2">
    <location>
        <begin position="551"/>
        <end position="639"/>
    </location>
</feature>
<feature type="compositionally biased region" description="Basic residues" evidence="2">
    <location>
        <begin position="117"/>
        <end position="132"/>
    </location>
</feature>
<feature type="region of interest" description="Disordered" evidence="2">
    <location>
        <begin position="670"/>
        <end position="697"/>
    </location>
</feature>